<evidence type="ECO:0000313" key="2">
    <source>
        <dbReference type="Proteomes" id="UP000199074"/>
    </source>
</evidence>
<dbReference type="OrthoDB" id="7180789at2"/>
<dbReference type="STRING" id="429728.SAMN05216456_0865"/>
<dbReference type="AlphaFoldDB" id="A0A1I7N5F0"/>
<evidence type="ECO:0000313" key="1">
    <source>
        <dbReference type="EMBL" id="SFV29899.1"/>
    </source>
</evidence>
<organism evidence="1 2">
    <name type="scientific">Devosia crocina</name>
    <dbReference type="NCBI Taxonomy" id="429728"/>
    <lineage>
        <taxon>Bacteria</taxon>
        <taxon>Pseudomonadati</taxon>
        <taxon>Pseudomonadota</taxon>
        <taxon>Alphaproteobacteria</taxon>
        <taxon>Hyphomicrobiales</taxon>
        <taxon>Devosiaceae</taxon>
        <taxon>Devosia</taxon>
    </lineage>
</organism>
<proteinExistence type="predicted"/>
<gene>
    <name evidence="1" type="ORF">SAMN05216456_0865</name>
</gene>
<sequence length="370" mass="38232">MVAVTNTYYSAYRTGSAASMARTSAASSNATHSTAETSATSVTLSEEAKAALSEKSFAGVLAEARSKLTGLLKAAGRTTPLEKGQLALDLSTIDAREIYAIASDSSFSADEREAAELEMQRRLEAALSGPHAIAKVTGDFTSLYTAAASFLDSLGPEEKASADWQASRSAVADGLKQLEKAPGKLPQAGEDDPVALYIQLVDMRGALDQSLDTLAANARTALDQRYAAITANGRIPSFKPGASPANAVDLSGLSSRTLSAIVLNEGDQFSTQEIQAAKANLRTKSSAALMAGLKSASQSGDPTAFSQNVIAAFSSLSPEERLAAGWSDKLYEAAVANYATSNKLLSMLDQLGGSGTGKTGTGLAGLLGNW</sequence>
<dbReference type="Proteomes" id="UP000199074">
    <property type="component" value="Unassembled WGS sequence"/>
</dbReference>
<protein>
    <submittedName>
        <fullName evidence="1">Uncharacterized protein</fullName>
    </submittedName>
</protein>
<reference evidence="1 2" key="1">
    <citation type="submission" date="2016-10" db="EMBL/GenBank/DDBJ databases">
        <authorList>
            <person name="de Groot N.N."/>
        </authorList>
    </citation>
    <scope>NUCLEOTIDE SEQUENCE [LARGE SCALE GENOMIC DNA]</scope>
    <source>
        <strain evidence="1 2">IPL20</strain>
    </source>
</reference>
<name>A0A1I7N5F0_9HYPH</name>
<dbReference type="RefSeq" id="WP_092421332.1">
    <property type="nucleotide sequence ID" value="NZ_FPCK01000001.1"/>
</dbReference>
<accession>A0A1I7N5F0</accession>
<dbReference type="EMBL" id="FPCK01000001">
    <property type="protein sequence ID" value="SFV29899.1"/>
    <property type="molecule type" value="Genomic_DNA"/>
</dbReference>
<keyword evidence="2" id="KW-1185">Reference proteome</keyword>